<evidence type="ECO:0000256" key="13">
    <source>
        <dbReference type="ARBA" id="ARBA00040794"/>
    </source>
</evidence>
<evidence type="ECO:0000256" key="7">
    <source>
        <dbReference type="ARBA" id="ARBA00022801"/>
    </source>
</evidence>
<dbReference type="PANTHER" id="PTHR47707:SF1">
    <property type="entry name" value="NUDIX HYDROLASE FAMILY PROTEIN"/>
    <property type="match status" value="1"/>
</dbReference>
<dbReference type="RefSeq" id="WP_331929095.1">
    <property type="nucleotide sequence ID" value="NZ_JBEPLU010000003.1"/>
</dbReference>
<evidence type="ECO:0000256" key="12">
    <source>
        <dbReference type="ARBA" id="ARBA00038905"/>
    </source>
</evidence>
<evidence type="ECO:0000256" key="6">
    <source>
        <dbReference type="ARBA" id="ARBA00022763"/>
    </source>
</evidence>
<evidence type="ECO:0000256" key="5">
    <source>
        <dbReference type="ARBA" id="ARBA00022723"/>
    </source>
</evidence>
<feature type="domain" description="Nudix hydrolase" evidence="17">
    <location>
        <begin position="3"/>
        <end position="132"/>
    </location>
</feature>
<evidence type="ECO:0000256" key="3">
    <source>
        <dbReference type="ARBA" id="ARBA00022457"/>
    </source>
</evidence>
<evidence type="ECO:0000256" key="14">
    <source>
        <dbReference type="ARBA" id="ARBA00041592"/>
    </source>
</evidence>
<dbReference type="InterPro" id="IPR020084">
    <property type="entry name" value="NUDIX_hydrolase_CS"/>
</dbReference>
<accession>A0ABV2EN32</accession>
<protein>
    <recommendedName>
        <fullName evidence="13">8-oxo-dGTP diphosphatase</fullName>
        <ecNumber evidence="12">3.6.1.55</ecNumber>
    </recommendedName>
    <alternativeName>
        <fullName evidence="16">7,8-dihydro-8-oxoguanine-triphosphatase</fullName>
    </alternativeName>
    <alternativeName>
        <fullName evidence="15">Mutator protein MutT</fullName>
    </alternativeName>
    <alternativeName>
        <fullName evidence="14">dGTP pyrophosphohydrolase</fullName>
    </alternativeName>
</protein>
<keyword evidence="5" id="KW-0479">Metal-binding</keyword>
<dbReference type="Pfam" id="PF14815">
    <property type="entry name" value="NUDIX_4"/>
    <property type="match status" value="1"/>
</dbReference>
<evidence type="ECO:0000256" key="16">
    <source>
        <dbReference type="ARBA" id="ARBA00042798"/>
    </source>
</evidence>
<dbReference type="PROSITE" id="PS00893">
    <property type="entry name" value="NUDIX_BOX"/>
    <property type="match status" value="1"/>
</dbReference>
<dbReference type="PANTHER" id="PTHR47707">
    <property type="entry name" value="8-OXO-DGTP DIPHOSPHATASE"/>
    <property type="match status" value="1"/>
</dbReference>
<comment type="caution">
    <text evidence="18">The sequence shown here is derived from an EMBL/GenBank/DDBJ whole genome shotgun (WGS) entry which is preliminary data.</text>
</comment>
<evidence type="ECO:0000259" key="17">
    <source>
        <dbReference type="PROSITE" id="PS51462"/>
    </source>
</evidence>
<dbReference type="CDD" id="cd03425">
    <property type="entry name" value="NUDIX_MutT_NudA_like"/>
    <property type="match status" value="1"/>
</dbReference>
<dbReference type="NCBIfam" id="TIGR00586">
    <property type="entry name" value="mutt"/>
    <property type="match status" value="1"/>
</dbReference>
<sequence>MSKRMLLVAAAALIDTDGRVLICQRPPGKQLAGLWEFPGGKVEPGETPEECLIRELDEELGIRVAQACLAPFVFASHTYEDFHLLMPLYLCRKWEGFVTAKEHSAIAWVKPAKLGDYEMPPADGPLVAWLRDLI</sequence>
<dbReference type="InterPro" id="IPR015797">
    <property type="entry name" value="NUDIX_hydrolase-like_dom_sf"/>
</dbReference>
<evidence type="ECO:0000313" key="18">
    <source>
        <dbReference type="EMBL" id="MET3528440.1"/>
    </source>
</evidence>
<reference evidence="18 19" key="1">
    <citation type="submission" date="2024-06" db="EMBL/GenBank/DDBJ databases">
        <title>Genomic Encyclopedia of Type Strains, Phase IV (KMG-IV): sequencing the most valuable type-strain genomes for metagenomic binning, comparative biology and taxonomic classification.</title>
        <authorList>
            <person name="Goeker M."/>
        </authorList>
    </citation>
    <scope>NUCLEOTIDE SEQUENCE [LARGE SCALE GENOMIC DNA]</scope>
    <source>
        <strain evidence="18 19">DSM 17809</strain>
    </source>
</reference>
<proteinExistence type="inferred from homology"/>
<dbReference type="EMBL" id="JBEPLU010000003">
    <property type="protein sequence ID" value="MET3528440.1"/>
    <property type="molecule type" value="Genomic_DNA"/>
</dbReference>
<dbReference type="InterPro" id="IPR000086">
    <property type="entry name" value="NUDIX_hydrolase_dom"/>
</dbReference>
<organism evidence="18 19">
    <name type="scientific">Phenylobacterium koreense</name>
    <dbReference type="NCBI Taxonomy" id="266125"/>
    <lineage>
        <taxon>Bacteria</taxon>
        <taxon>Pseudomonadati</taxon>
        <taxon>Pseudomonadota</taxon>
        <taxon>Alphaproteobacteria</taxon>
        <taxon>Caulobacterales</taxon>
        <taxon>Caulobacteraceae</taxon>
        <taxon>Phenylobacterium</taxon>
    </lineage>
</organism>
<evidence type="ECO:0000313" key="19">
    <source>
        <dbReference type="Proteomes" id="UP001549110"/>
    </source>
</evidence>
<keyword evidence="7 18" id="KW-0378">Hydrolase</keyword>
<evidence type="ECO:0000256" key="8">
    <source>
        <dbReference type="ARBA" id="ARBA00022842"/>
    </source>
</evidence>
<keyword evidence="3" id="KW-0515">Mutator protein</keyword>
<dbReference type="GO" id="GO:0035539">
    <property type="term" value="F:8-oxo-7,8-dihydrodeoxyguanosine triphosphate pyrophosphatase activity"/>
    <property type="evidence" value="ECO:0007669"/>
    <property type="project" value="UniProtKB-EC"/>
</dbReference>
<gene>
    <name evidence="18" type="ORF">ABID41_003579</name>
</gene>
<evidence type="ECO:0000256" key="9">
    <source>
        <dbReference type="ARBA" id="ARBA00023204"/>
    </source>
</evidence>
<name>A0ABV2EN32_9CAUL</name>
<evidence type="ECO:0000256" key="15">
    <source>
        <dbReference type="ARBA" id="ARBA00041979"/>
    </source>
</evidence>
<dbReference type="InterPro" id="IPR003561">
    <property type="entry name" value="Mutator_MutT"/>
</dbReference>
<dbReference type="InterPro" id="IPR029119">
    <property type="entry name" value="MutY_C"/>
</dbReference>
<dbReference type="Proteomes" id="UP001549110">
    <property type="component" value="Unassembled WGS sequence"/>
</dbReference>
<keyword evidence="9" id="KW-0234">DNA repair</keyword>
<dbReference type="PROSITE" id="PS51462">
    <property type="entry name" value="NUDIX"/>
    <property type="match status" value="1"/>
</dbReference>
<keyword evidence="19" id="KW-1185">Reference proteome</keyword>
<dbReference type="EC" id="3.6.1.55" evidence="12"/>
<keyword evidence="4" id="KW-0235">DNA replication</keyword>
<keyword evidence="8" id="KW-0460">Magnesium</keyword>
<comment type="cofactor">
    <cofactor evidence="1">
        <name>Mg(2+)</name>
        <dbReference type="ChEBI" id="CHEBI:18420"/>
    </cofactor>
</comment>
<evidence type="ECO:0000256" key="10">
    <source>
        <dbReference type="ARBA" id="ARBA00035861"/>
    </source>
</evidence>
<evidence type="ECO:0000256" key="11">
    <source>
        <dbReference type="ARBA" id="ARBA00036904"/>
    </source>
</evidence>
<comment type="catalytic activity">
    <reaction evidence="10">
        <text>8-oxo-dGTP + H2O = 8-oxo-dGMP + diphosphate + H(+)</text>
        <dbReference type="Rhea" id="RHEA:31575"/>
        <dbReference type="ChEBI" id="CHEBI:15377"/>
        <dbReference type="ChEBI" id="CHEBI:15378"/>
        <dbReference type="ChEBI" id="CHEBI:33019"/>
        <dbReference type="ChEBI" id="CHEBI:63224"/>
        <dbReference type="ChEBI" id="CHEBI:77896"/>
        <dbReference type="EC" id="3.6.1.55"/>
    </reaction>
</comment>
<dbReference type="SUPFAM" id="SSF55811">
    <property type="entry name" value="Nudix"/>
    <property type="match status" value="1"/>
</dbReference>
<keyword evidence="6" id="KW-0227">DNA damage</keyword>
<comment type="catalytic activity">
    <reaction evidence="11">
        <text>8-oxo-GTP + H2O = 8-oxo-GMP + diphosphate + H(+)</text>
        <dbReference type="Rhea" id="RHEA:67616"/>
        <dbReference type="ChEBI" id="CHEBI:15377"/>
        <dbReference type="ChEBI" id="CHEBI:15378"/>
        <dbReference type="ChEBI" id="CHEBI:33019"/>
        <dbReference type="ChEBI" id="CHEBI:143553"/>
        <dbReference type="ChEBI" id="CHEBI:145694"/>
    </reaction>
</comment>
<evidence type="ECO:0000256" key="2">
    <source>
        <dbReference type="ARBA" id="ARBA00005582"/>
    </source>
</evidence>
<dbReference type="Gene3D" id="3.90.79.10">
    <property type="entry name" value="Nucleoside Triphosphate Pyrophosphohydrolase"/>
    <property type="match status" value="1"/>
</dbReference>
<dbReference type="InterPro" id="IPR047127">
    <property type="entry name" value="MutT-like"/>
</dbReference>
<dbReference type="PRINTS" id="PR00502">
    <property type="entry name" value="NUDIXFAMILY"/>
</dbReference>
<evidence type="ECO:0000256" key="1">
    <source>
        <dbReference type="ARBA" id="ARBA00001946"/>
    </source>
</evidence>
<dbReference type="InterPro" id="IPR020476">
    <property type="entry name" value="Nudix_hydrolase"/>
</dbReference>
<evidence type="ECO:0000256" key="4">
    <source>
        <dbReference type="ARBA" id="ARBA00022705"/>
    </source>
</evidence>
<comment type="similarity">
    <text evidence="2">Belongs to the Nudix hydrolase family.</text>
</comment>